<sequence>MRPSDKVWKGISDNLKRRNRRIGWFTGFFLLAASVSGYLLTQQASPDSTPLGYQQAGEGNSGGGNSTEAAGTETAPSTGRLASGAVFATGASELQNGNNTSGTGANNAATARVTRFRNGSRAGQSASGPIHSNAHGSSISERRNGSDDLDRMYTDASLAEPATGLRAQNNNATAADRNALLARLAPEDRLSVQFFVTPTLSYRSLTENKDFTQTVPQANADPSTMALYNINDAVTHKPSIGLEVGLSAKYAVARNLKIQGGVQFNVSRYQVQAFDNYAPQTATMAYNGGGSTQRSTPYSNIDGGGSKEKLQNMYFQVSAPIGLELKIAGNSRTQFGITSTIQPTYVLSDRVYMLSTDYKTYAEVPWLVRRWNVNTALSTYVGYSTGKLAWQVGPQVRYQLMSSFVSKYPVKENLFDFGLRVGVSLNKGAH</sequence>
<feature type="region of interest" description="Disordered" evidence="1">
    <location>
        <begin position="45"/>
        <end position="78"/>
    </location>
</feature>
<accession>A0A4R4E279</accession>
<feature type="compositionally biased region" description="Basic and acidic residues" evidence="1">
    <location>
        <begin position="140"/>
        <end position="149"/>
    </location>
</feature>
<keyword evidence="2" id="KW-0472">Membrane</keyword>
<reference evidence="3 4" key="1">
    <citation type="submission" date="2019-03" db="EMBL/GenBank/DDBJ databases">
        <authorList>
            <person name="Kim M.K.M."/>
        </authorList>
    </citation>
    <scope>NUCLEOTIDE SEQUENCE [LARGE SCALE GENOMIC DNA]</scope>
    <source>
        <strain evidence="3 4">17J68-15</strain>
    </source>
</reference>
<gene>
    <name evidence="3" type="ORF">E0486_05935</name>
</gene>
<feature type="region of interest" description="Disordered" evidence="1">
    <location>
        <begin position="117"/>
        <end position="149"/>
    </location>
</feature>
<dbReference type="Proteomes" id="UP000295164">
    <property type="component" value="Unassembled WGS sequence"/>
</dbReference>
<keyword evidence="2" id="KW-0812">Transmembrane</keyword>
<dbReference type="OrthoDB" id="630606at2"/>
<evidence type="ECO:0000313" key="4">
    <source>
        <dbReference type="Proteomes" id="UP000295164"/>
    </source>
</evidence>
<dbReference type="AlphaFoldDB" id="A0A4R4E279"/>
<comment type="caution">
    <text evidence="3">The sequence shown here is derived from an EMBL/GenBank/DDBJ whole genome shotgun (WGS) entry which is preliminary data.</text>
</comment>
<evidence type="ECO:0008006" key="5">
    <source>
        <dbReference type="Google" id="ProtNLM"/>
    </source>
</evidence>
<dbReference type="EMBL" id="SKFH01000006">
    <property type="protein sequence ID" value="TCZ73499.1"/>
    <property type="molecule type" value="Genomic_DNA"/>
</dbReference>
<keyword evidence="4" id="KW-1185">Reference proteome</keyword>
<evidence type="ECO:0000256" key="2">
    <source>
        <dbReference type="SAM" id="Phobius"/>
    </source>
</evidence>
<protein>
    <recommendedName>
        <fullName evidence="5">Outer membrane protein beta-barrel domain-containing protein</fullName>
    </recommendedName>
</protein>
<evidence type="ECO:0000313" key="3">
    <source>
        <dbReference type="EMBL" id="TCZ73499.1"/>
    </source>
</evidence>
<dbReference type="RefSeq" id="WP_131851228.1">
    <property type="nucleotide sequence ID" value="NZ_SKFH01000006.1"/>
</dbReference>
<evidence type="ECO:0000256" key="1">
    <source>
        <dbReference type="SAM" id="MobiDB-lite"/>
    </source>
</evidence>
<feature type="transmembrane region" description="Helical" evidence="2">
    <location>
        <begin position="21"/>
        <end position="40"/>
    </location>
</feature>
<name>A0A4R4E279_9BACT</name>
<feature type="compositionally biased region" description="Low complexity" evidence="1">
    <location>
        <begin position="66"/>
        <end position="75"/>
    </location>
</feature>
<keyword evidence="2" id="KW-1133">Transmembrane helix</keyword>
<proteinExistence type="predicted"/>
<organism evidence="3 4">
    <name type="scientific">Flaviaesturariibacter aridisoli</name>
    <dbReference type="NCBI Taxonomy" id="2545761"/>
    <lineage>
        <taxon>Bacteria</taxon>
        <taxon>Pseudomonadati</taxon>
        <taxon>Bacteroidota</taxon>
        <taxon>Chitinophagia</taxon>
        <taxon>Chitinophagales</taxon>
        <taxon>Chitinophagaceae</taxon>
        <taxon>Flaviaestuariibacter</taxon>
    </lineage>
</organism>